<dbReference type="GO" id="GO:0050661">
    <property type="term" value="F:NADP binding"/>
    <property type="evidence" value="ECO:0007669"/>
    <property type="project" value="InterPro"/>
</dbReference>
<evidence type="ECO:0000259" key="6">
    <source>
        <dbReference type="Pfam" id="PF14833"/>
    </source>
</evidence>
<dbReference type="EMBL" id="CP158357">
    <property type="protein sequence ID" value="XBX80464.1"/>
    <property type="molecule type" value="Genomic_DNA"/>
</dbReference>
<dbReference type="InterPro" id="IPR013328">
    <property type="entry name" value="6PGD_dom2"/>
</dbReference>
<comment type="similarity">
    <text evidence="1">Belongs to the HIBADH-related family.</text>
</comment>
<dbReference type="Gene3D" id="3.40.50.720">
    <property type="entry name" value="NAD(P)-binding Rossmann-like Domain"/>
    <property type="match status" value="1"/>
</dbReference>
<evidence type="ECO:0000256" key="2">
    <source>
        <dbReference type="ARBA" id="ARBA00023002"/>
    </source>
</evidence>
<evidence type="ECO:0000259" key="5">
    <source>
        <dbReference type="Pfam" id="PF03446"/>
    </source>
</evidence>
<feature type="active site" evidence="4">
    <location>
        <position position="177"/>
    </location>
</feature>
<dbReference type="Gene3D" id="1.10.1040.10">
    <property type="entry name" value="N-(1-d-carboxylethyl)-l-norvaline Dehydrogenase, domain 2"/>
    <property type="match status" value="1"/>
</dbReference>
<dbReference type="InterPro" id="IPR015815">
    <property type="entry name" value="HIBADH-related"/>
</dbReference>
<accession>A0AAU7W4U2</accession>
<dbReference type="InterPro" id="IPR008927">
    <property type="entry name" value="6-PGluconate_DH-like_C_sf"/>
</dbReference>
<keyword evidence="2" id="KW-0560">Oxidoreductase</keyword>
<dbReference type="RefSeq" id="WP_350353266.1">
    <property type="nucleotide sequence ID" value="NZ_CP158357.1"/>
</dbReference>
<feature type="domain" description="3-hydroxyisobutyrate dehydrogenase-like NAD-binding" evidence="6">
    <location>
        <begin position="173"/>
        <end position="279"/>
    </location>
</feature>
<feature type="domain" description="6-phosphogluconate dehydrogenase NADP-binding" evidence="5">
    <location>
        <begin position="12"/>
        <end position="158"/>
    </location>
</feature>
<proteinExistence type="inferred from homology"/>
<dbReference type="InterPro" id="IPR029154">
    <property type="entry name" value="HIBADH-like_NADP-bd"/>
</dbReference>
<dbReference type="GO" id="GO:0016491">
    <property type="term" value="F:oxidoreductase activity"/>
    <property type="evidence" value="ECO:0007669"/>
    <property type="project" value="UniProtKB-KW"/>
</dbReference>
<reference evidence="7" key="1">
    <citation type="submission" date="2024-06" db="EMBL/GenBank/DDBJ databases">
        <title>Draft genome sequence of Microbacterium sp. strain A8/3-1, isolated from Oxytropis tragacanthoides Fisch. ex DC. Root nodules in the Altai region of Russia.</title>
        <authorList>
            <person name="Sazanova A."/>
            <person name="Guro P."/>
            <person name="Kuznetsova I."/>
            <person name="Belimov A."/>
            <person name="Safronova V."/>
        </authorList>
    </citation>
    <scope>NUCLEOTIDE SEQUENCE</scope>
    <source>
        <strain evidence="7">A8/3-1</strain>
    </source>
</reference>
<protein>
    <submittedName>
        <fullName evidence="7">NAD(P)-binding domain-containing protein</fullName>
    </submittedName>
</protein>
<dbReference type="InterPro" id="IPR006115">
    <property type="entry name" value="6PGDH_NADP-bd"/>
</dbReference>
<dbReference type="Pfam" id="PF14833">
    <property type="entry name" value="NAD_binding_11"/>
    <property type="match status" value="1"/>
</dbReference>
<evidence type="ECO:0000256" key="3">
    <source>
        <dbReference type="ARBA" id="ARBA00023027"/>
    </source>
</evidence>
<dbReference type="InterPro" id="IPR036291">
    <property type="entry name" value="NAD(P)-bd_dom_sf"/>
</dbReference>
<dbReference type="GO" id="GO:0051287">
    <property type="term" value="F:NAD binding"/>
    <property type="evidence" value="ECO:0007669"/>
    <property type="project" value="InterPro"/>
</dbReference>
<organism evidence="7">
    <name type="scientific">Microbacterium sp. A8/3-1</name>
    <dbReference type="NCBI Taxonomy" id="3160749"/>
    <lineage>
        <taxon>Bacteria</taxon>
        <taxon>Bacillati</taxon>
        <taxon>Actinomycetota</taxon>
        <taxon>Actinomycetes</taxon>
        <taxon>Micrococcales</taxon>
        <taxon>Microbacteriaceae</taxon>
        <taxon>Microbacterium</taxon>
    </lineage>
</organism>
<evidence type="ECO:0000313" key="7">
    <source>
        <dbReference type="EMBL" id="XBX80464.1"/>
    </source>
</evidence>
<evidence type="ECO:0000256" key="1">
    <source>
        <dbReference type="ARBA" id="ARBA00009080"/>
    </source>
</evidence>
<dbReference type="SUPFAM" id="SSF51735">
    <property type="entry name" value="NAD(P)-binding Rossmann-fold domains"/>
    <property type="match status" value="1"/>
</dbReference>
<sequence length="301" mass="31653">METSSIDVRYPRIGAVGLGRMGSPIEAILSHTLTVRAFDIDAKREAVIPGIGCASSLSDLTTAIDVLVTVLPGPEELCQCMTDAFPALLPGTLWLDFTSGDPAVSRVLGEEAERRGIELVSAPMAGSVAEAAAGELVFFTSGTHGAVARALPILQALSGEDGVRRAGSRVEDAQIVKLLANGLWFANAVATSEALLIGQGLGLATADLHSLLQGSADGSRFLDEHLVRLLDGDYLETLGIVRVVEELNTIRTMSEAAGVTTPLLNTSRQLHHAAFDRFGPAIGELLAVKLLEEAAGRPLRR</sequence>
<gene>
    <name evidence="7" type="ORF">ABS642_10335</name>
</gene>
<name>A0AAU7W4U2_9MICO</name>
<evidence type="ECO:0000256" key="4">
    <source>
        <dbReference type="PIRSR" id="PIRSR000103-1"/>
    </source>
</evidence>
<dbReference type="PIRSF" id="PIRSF000103">
    <property type="entry name" value="HIBADH"/>
    <property type="match status" value="1"/>
</dbReference>
<keyword evidence="3" id="KW-0520">NAD</keyword>
<dbReference type="AlphaFoldDB" id="A0AAU7W4U2"/>
<dbReference type="PANTHER" id="PTHR43060">
    <property type="entry name" value="3-HYDROXYISOBUTYRATE DEHYDROGENASE-LIKE 1, MITOCHONDRIAL-RELATED"/>
    <property type="match status" value="1"/>
</dbReference>
<dbReference type="SUPFAM" id="SSF48179">
    <property type="entry name" value="6-phosphogluconate dehydrogenase C-terminal domain-like"/>
    <property type="match status" value="1"/>
</dbReference>
<dbReference type="Pfam" id="PF03446">
    <property type="entry name" value="NAD_binding_2"/>
    <property type="match status" value="1"/>
</dbReference>
<dbReference type="PANTHER" id="PTHR43060:SF15">
    <property type="entry name" value="3-HYDROXYISOBUTYRATE DEHYDROGENASE-LIKE 1, MITOCHONDRIAL-RELATED"/>
    <property type="match status" value="1"/>
</dbReference>